<keyword evidence="3" id="KW-1185">Reference proteome</keyword>
<dbReference type="Proteomes" id="UP000023152">
    <property type="component" value="Unassembled WGS sequence"/>
</dbReference>
<keyword evidence="1" id="KW-0472">Membrane</keyword>
<name>X6M5H7_RETFI</name>
<gene>
    <name evidence="2" type="ORF">RFI_29105</name>
</gene>
<evidence type="ECO:0000256" key="1">
    <source>
        <dbReference type="SAM" id="Phobius"/>
    </source>
</evidence>
<evidence type="ECO:0000313" key="2">
    <source>
        <dbReference type="EMBL" id="ETO08285.1"/>
    </source>
</evidence>
<keyword evidence="1" id="KW-0812">Transmembrane</keyword>
<proteinExistence type="predicted"/>
<comment type="caution">
    <text evidence="2">The sequence shown here is derived from an EMBL/GenBank/DDBJ whole genome shotgun (WGS) entry which is preliminary data.</text>
</comment>
<evidence type="ECO:0000313" key="3">
    <source>
        <dbReference type="Proteomes" id="UP000023152"/>
    </source>
</evidence>
<keyword evidence="1" id="KW-1133">Transmembrane helix</keyword>
<feature type="transmembrane region" description="Helical" evidence="1">
    <location>
        <begin position="107"/>
        <end position="130"/>
    </location>
</feature>
<sequence>MKNKVKTQGKCVPNKSTCIKKILIKEKTNNFLSVLEQKTNIFLGHLQKVKLFLNITIFQMLKNYSQFLKFNFKRLVSQLKEEIIVSLKLSIANYFSHLMISRMAVNLYFIVLHFLIKTIFKILILSCVFFKLADLLSSQLNCYHINCLS</sequence>
<protein>
    <recommendedName>
        <fullName evidence="4">Transmembrane protein</fullName>
    </recommendedName>
</protein>
<dbReference type="EMBL" id="ASPP01025191">
    <property type="protein sequence ID" value="ETO08285.1"/>
    <property type="molecule type" value="Genomic_DNA"/>
</dbReference>
<dbReference type="AlphaFoldDB" id="X6M5H7"/>
<accession>X6M5H7</accession>
<evidence type="ECO:0008006" key="4">
    <source>
        <dbReference type="Google" id="ProtNLM"/>
    </source>
</evidence>
<organism evidence="2 3">
    <name type="scientific">Reticulomyxa filosa</name>
    <dbReference type="NCBI Taxonomy" id="46433"/>
    <lineage>
        <taxon>Eukaryota</taxon>
        <taxon>Sar</taxon>
        <taxon>Rhizaria</taxon>
        <taxon>Retaria</taxon>
        <taxon>Foraminifera</taxon>
        <taxon>Monothalamids</taxon>
        <taxon>Reticulomyxidae</taxon>
        <taxon>Reticulomyxa</taxon>
    </lineage>
</organism>
<reference evidence="2 3" key="1">
    <citation type="journal article" date="2013" name="Curr. Biol.">
        <title>The Genome of the Foraminiferan Reticulomyxa filosa.</title>
        <authorList>
            <person name="Glockner G."/>
            <person name="Hulsmann N."/>
            <person name="Schleicher M."/>
            <person name="Noegel A.A."/>
            <person name="Eichinger L."/>
            <person name="Gallinger C."/>
            <person name="Pawlowski J."/>
            <person name="Sierra R."/>
            <person name="Euteneuer U."/>
            <person name="Pillet L."/>
            <person name="Moustafa A."/>
            <person name="Platzer M."/>
            <person name="Groth M."/>
            <person name="Szafranski K."/>
            <person name="Schliwa M."/>
        </authorList>
    </citation>
    <scope>NUCLEOTIDE SEQUENCE [LARGE SCALE GENOMIC DNA]</scope>
</reference>